<accession>A0A0D8XFB0</accession>
<keyword evidence="3" id="KW-0812">Transmembrane</keyword>
<keyword evidence="3" id="KW-1133">Transmembrane helix</keyword>
<evidence type="ECO:0000313" key="4">
    <source>
        <dbReference type="EMBL" id="KJH43253.1"/>
    </source>
</evidence>
<dbReference type="EMBL" id="KN716578">
    <property type="protein sequence ID" value="KJH43253.1"/>
    <property type="molecule type" value="Genomic_DNA"/>
</dbReference>
<reference evidence="5" key="2">
    <citation type="journal article" date="2016" name="Sci. Rep.">
        <title>Dictyocaulus viviparus genome, variome and transcriptome elucidate lungworm biology and support future intervention.</title>
        <authorList>
            <person name="McNulty S.N."/>
            <person name="Strube C."/>
            <person name="Rosa B.A."/>
            <person name="Martin J.C."/>
            <person name="Tyagi R."/>
            <person name="Choi Y.J."/>
            <person name="Wang Q."/>
            <person name="Hallsworth Pepin K."/>
            <person name="Zhang X."/>
            <person name="Ozersky P."/>
            <person name="Wilson R.K."/>
            <person name="Sternberg P.W."/>
            <person name="Gasser R.B."/>
            <person name="Mitreva M."/>
        </authorList>
    </citation>
    <scope>NUCLEOTIDE SEQUENCE [LARGE SCALE GENOMIC DNA]</scope>
    <source>
        <strain evidence="5">HannoverDv2000</strain>
    </source>
</reference>
<evidence type="ECO:0000256" key="3">
    <source>
        <dbReference type="SAM" id="Phobius"/>
    </source>
</evidence>
<proteinExistence type="inferred from homology"/>
<protein>
    <recommendedName>
        <fullName evidence="2">Protein CNPPD1</fullName>
    </recommendedName>
</protein>
<dbReference type="GO" id="GO:0005634">
    <property type="term" value="C:nucleus"/>
    <property type="evidence" value="ECO:0007669"/>
    <property type="project" value="TreeGrafter"/>
</dbReference>
<dbReference type="STRING" id="29172.A0A0D8XFB0"/>
<comment type="similarity">
    <text evidence="1">Belongs to the CNPPD1 family.</text>
</comment>
<dbReference type="PANTHER" id="PTHR15615:SF108">
    <property type="entry name" value="PROTEIN CNPPD1"/>
    <property type="match status" value="1"/>
</dbReference>
<evidence type="ECO:0000313" key="5">
    <source>
        <dbReference type="Proteomes" id="UP000053766"/>
    </source>
</evidence>
<organism evidence="4 5">
    <name type="scientific">Dictyocaulus viviparus</name>
    <name type="common">Bovine lungworm</name>
    <dbReference type="NCBI Taxonomy" id="29172"/>
    <lineage>
        <taxon>Eukaryota</taxon>
        <taxon>Metazoa</taxon>
        <taxon>Ecdysozoa</taxon>
        <taxon>Nematoda</taxon>
        <taxon>Chromadorea</taxon>
        <taxon>Rhabditida</taxon>
        <taxon>Rhabditina</taxon>
        <taxon>Rhabditomorpha</taxon>
        <taxon>Strongyloidea</taxon>
        <taxon>Metastrongylidae</taxon>
        <taxon>Dictyocaulus</taxon>
    </lineage>
</organism>
<dbReference type="Proteomes" id="UP000053766">
    <property type="component" value="Unassembled WGS sequence"/>
</dbReference>
<dbReference type="PANTHER" id="PTHR15615">
    <property type="match status" value="1"/>
</dbReference>
<dbReference type="CDD" id="cd20557">
    <property type="entry name" value="CYCLIN_ScPCL1-like"/>
    <property type="match status" value="1"/>
</dbReference>
<dbReference type="Gene3D" id="1.10.472.10">
    <property type="entry name" value="Cyclin-like"/>
    <property type="match status" value="1"/>
</dbReference>
<gene>
    <name evidence="4" type="ORF">DICVIV_10745</name>
</gene>
<dbReference type="GO" id="GO:0000307">
    <property type="term" value="C:cyclin-dependent protein kinase holoenzyme complex"/>
    <property type="evidence" value="ECO:0007669"/>
    <property type="project" value="TreeGrafter"/>
</dbReference>
<reference evidence="4 5" key="1">
    <citation type="submission" date="2013-11" db="EMBL/GenBank/DDBJ databases">
        <title>Draft genome of the bovine lungworm Dictyocaulus viviparus.</title>
        <authorList>
            <person name="Mitreva M."/>
        </authorList>
    </citation>
    <scope>NUCLEOTIDE SEQUENCE [LARGE SCALE GENOMIC DNA]</scope>
    <source>
        <strain evidence="4 5">HannoverDv2000</strain>
    </source>
</reference>
<dbReference type="GO" id="GO:0019901">
    <property type="term" value="F:protein kinase binding"/>
    <property type="evidence" value="ECO:0007669"/>
    <property type="project" value="InterPro"/>
</dbReference>
<dbReference type="GO" id="GO:0016538">
    <property type="term" value="F:cyclin-dependent protein serine/threonine kinase regulator activity"/>
    <property type="evidence" value="ECO:0007669"/>
    <property type="project" value="TreeGrafter"/>
</dbReference>
<feature type="transmembrane region" description="Helical" evidence="3">
    <location>
        <begin position="197"/>
        <end position="218"/>
    </location>
</feature>
<keyword evidence="5" id="KW-1185">Reference proteome</keyword>
<sequence length="323" mass="36765">MAPQFSDFRKVRKRIRRTLGYGMRQPYSINLPLSELVVDFFNKRSPFDYLKSETSACISGCGYADPCTLVVAMVYLDRLRLKDKNWFESSDPSDLYLPALVIASKFLHDSDTYDRASNSEWAEAANISNKHLSQLEWDFVRKINWNLMVDDVEFNNWLSFFEFWVANDFVIKNNFCTYNELIQLCATLPLASTLQRLVSFFVLIVVAYSVLVVFFFVIPCSVASLGIRHAENITVKQASVILHGGLTEFPSALESEVERCEKSVVSIRNSTVLISENKKTFYPSKWISSSEILILETCIDNHSVAYCARTGQNIPGLSAISFL</sequence>
<dbReference type="AlphaFoldDB" id="A0A0D8XFB0"/>
<dbReference type="OrthoDB" id="244495at2759"/>
<dbReference type="Pfam" id="PF08613">
    <property type="entry name" value="Cyclin"/>
    <property type="match status" value="1"/>
</dbReference>
<evidence type="ECO:0000256" key="2">
    <source>
        <dbReference type="ARBA" id="ARBA00040808"/>
    </source>
</evidence>
<keyword evidence="3" id="KW-0472">Membrane</keyword>
<evidence type="ECO:0000256" key="1">
    <source>
        <dbReference type="ARBA" id="ARBA00038508"/>
    </source>
</evidence>
<name>A0A0D8XFB0_DICVI</name>
<dbReference type="InterPro" id="IPR013922">
    <property type="entry name" value="Cyclin_PHO80-like"/>
</dbReference>